<sequence length="325" mass="34856">MAEPLHATFFAFRKREQSGVLLRLTLAFIVAAIVLCGAFAALFWTSIGPVVEWYGQILGAAATNDTSAIESAGIPPGFFSLIGGMLLWMFPFYILCAAFEAGALRWMVHGETKGFMGLSLGAPTWRVWSSYWIWFLLNIAFSIVMSVLMAVVIGVLAVSSGGNAAATATALPAVYVIQYATMIYFAVRFAPAAATSVARRKFAFFEAWTVTKGRFLSLLGSFFVLYLFYFIASIAFVAVFFAAVLGPAAPDLVAAGGDATRFSETMVAIVQSYIQSLSNPQNWVVLGVLQVLGTLVGVSFYIGMYGVNARAAQAALEEGKIAPTP</sequence>
<dbReference type="STRING" id="1759059.ATE48_01400"/>
<evidence type="ECO:0000313" key="3">
    <source>
        <dbReference type="Proteomes" id="UP000092498"/>
    </source>
</evidence>
<gene>
    <name evidence="2" type="ORF">ATE48_01400</name>
</gene>
<keyword evidence="1" id="KW-0472">Membrane</keyword>
<dbReference type="InParanoid" id="A0A1B1ADN5"/>
<dbReference type="RefSeq" id="WP_066767111.1">
    <property type="nucleotide sequence ID" value="NZ_CP013244.1"/>
</dbReference>
<protein>
    <recommendedName>
        <fullName evidence="4">Glycerophosphoryl diester phosphodiesterase membrane domain-containing protein</fullName>
    </recommendedName>
</protein>
<evidence type="ECO:0008006" key="4">
    <source>
        <dbReference type="Google" id="ProtNLM"/>
    </source>
</evidence>
<feature type="transmembrane region" description="Helical" evidence="1">
    <location>
        <begin position="170"/>
        <end position="194"/>
    </location>
</feature>
<evidence type="ECO:0000313" key="2">
    <source>
        <dbReference type="EMBL" id="ANP44669.1"/>
    </source>
</evidence>
<organism evidence="2 3">
    <name type="scientific">Candidatus Viadribacter manganicus</name>
    <dbReference type="NCBI Taxonomy" id="1759059"/>
    <lineage>
        <taxon>Bacteria</taxon>
        <taxon>Pseudomonadati</taxon>
        <taxon>Pseudomonadota</taxon>
        <taxon>Alphaproteobacteria</taxon>
        <taxon>Hyphomonadales</taxon>
        <taxon>Hyphomonadaceae</taxon>
        <taxon>Candidatus Viadribacter</taxon>
    </lineage>
</organism>
<reference evidence="2 3" key="1">
    <citation type="submission" date="2015-11" db="EMBL/GenBank/DDBJ databases">
        <title>Whole-Genome Sequence of Candidatus Oderbacter manganicum from the National Park Lower Oder Valley, Germany.</title>
        <authorList>
            <person name="Braun B."/>
            <person name="Liere K."/>
            <person name="Szewzyk U."/>
        </authorList>
    </citation>
    <scope>NUCLEOTIDE SEQUENCE [LARGE SCALE GENOMIC DNA]</scope>
    <source>
        <strain evidence="2 3">OTSz_A_272</strain>
    </source>
</reference>
<feature type="transmembrane region" description="Helical" evidence="1">
    <location>
        <begin position="215"/>
        <end position="243"/>
    </location>
</feature>
<dbReference type="OrthoDB" id="7617808at2"/>
<dbReference type="KEGG" id="cbot:ATE48_01400"/>
<keyword evidence="3" id="KW-1185">Reference proteome</keyword>
<feature type="transmembrane region" description="Helical" evidence="1">
    <location>
        <begin position="129"/>
        <end position="158"/>
    </location>
</feature>
<feature type="transmembrane region" description="Helical" evidence="1">
    <location>
        <begin position="283"/>
        <end position="303"/>
    </location>
</feature>
<accession>A0A1B1ADN5</accession>
<dbReference type="EMBL" id="CP013244">
    <property type="protein sequence ID" value="ANP44669.1"/>
    <property type="molecule type" value="Genomic_DNA"/>
</dbReference>
<keyword evidence="1" id="KW-0812">Transmembrane</keyword>
<feature type="transmembrane region" description="Helical" evidence="1">
    <location>
        <begin position="20"/>
        <end position="44"/>
    </location>
</feature>
<keyword evidence="1" id="KW-1133">Transmembrane helix</keyword>
<name>A0A1B1ADN5_9PROT</name>
<dbReference type="AlphaFoldDB" id="A0A1B1ADN5"/>
<feature type="transmembrane region" description="Helical" evidence="1">
    <location>
        <begin position="85"/>
        <end position="108"/>
    </location>
</feature>
<evidence type="ECO:0000256" key="1">
    <source>
        <dbReference type="SAM" id="Phobius"/>
    </source>
</evidence>
<dbReference type="Proteomes" id="UP000092498">
    <property type="component" value="Chromosome"/>
</dbReference>
<proteinExistence type="predicted"/>